<evidence type="ECO:0000256" key="7">
    <source>
        <dbReference type="ARBA" id="ARBA00022838"/>
    </source>
</evidence>
<organism evidence="14 15">
    <name type="scientific">Lachancea dasiensis</name>
    <dbReference type="NCBI Taxonomy" id="1072105"/>
    <lineage>
        <taxon>Eukaryota</taxon>
        <taxon>Fungi</taxon>
        <taxon>Dikarya</taxon>
        <taxon>Ascomycota</taxon>
        <taxon>Saccharomycotina</taxon>
        <taxon>Saccharomycetes</taxon>
        <taxon>Saccharomycetales</taxon>
        <taxon>Saccharomycetaceae</taxon>
        <taxon>Lachancea</taxon>
    </lineage>
</organism>
<keyword evidence="6 11" id="KW-0498">Mitosis</keyword>
<evidence type="ECO:0000256" key="2">
    <source>
        <dbReference type="ARBA" id="ARBA00006379"/>
    </source>
</evidence>
<sequence>MNIDQFVELQHEMDGFQQKLRRALDNHKVNLIKIVDGYKQDVNRLELRQQESKKRSESLKNEEKALREEIETSERQKDENAAQMEIYRLRKQQLETEKDALTRDSNELRDLLSQKQEEVRQQRQLVQNQQHKDLAEVQAYSRILGLEIEAPRPDSLRFVFIRVLESDPTQSCEITIDLSKDEYCVEGSNPSLHVEVCQKLETQLNAHNDLAQFLKASRAALATSLMSSS</sequence>
<comment type="subcellular location">
    <subcellularLocation>
        <location evidence="11">Nucleus</location>
    </subcellularLocation>
    <subcellularLocation>
        <location evidence="11">Chromosome</location>
        <location evidence="11">Centromere</location>
        <location evidence="11">Kinetochore</location>
    </subcellularLocation>
</comment>
<dbReference type="InterPro" id="IPR013255">
    <property type="entry name" value="Spc25_C"/>
</dbReference>
<evidence type="ECO:0000313" key="14">
    <source>
        <dbReference type="EMBL" id="SCU96647.1"/>
    </source>
</evidence>
<evidence type="ECO:0000256" key="9">
    <source>
        <dbReference type="ARBA" id="ARBA00023306"/>
    </source>
</evidence>
<dbReference type="AlphaFoldDB" id="A0A1G4JZK4"/>
<comment type="similarity">
    <text evidence="2 11">Belongs to the SPC25 family.</text>
</comment>
<feature type="region of interest" description="Disordered" evidence="12">
    <location>
        <begin position="49"/>
        <end position="82"/>
    </location>
</feature>
<evidence type="ECO:0000313" key="15">
    <source>
        <dbReference type="Proteomes" id="UP000190274"/>
    </source>
</evidence>
<evidence type="ECO:0000259" key="13">
    <source>
        <dbReference type="Pfam" id="PF08234"/>
    </source>
</evidence>
<dbReference type="STRING" id="1266660.A0A1G4JZK4"/>
<evidence type="ECO:0000256" key="10">
    <source>
        <dbReference type="ARBA" id="ARBA00023328"/>
    </source>
</evidence>
<evidence type="ECO:0000256" key="6">
    <source>
        <dbReference type="ARBA" id="ARBA00022776"/>
    </source>
</evidence>
<keyword evidence="8" id="KW-0175">Coiled coil</keyword>
<evidence type="ECO:0000256" key="1">
    <source>
        <dbReference type="ARBA" id="ARBA00002772"/>
    </source>
</evidence>
<keyword evidence="10 11" id="KW-0137">Centromere</keyword>
<keyword evidence="11" id="KW-0539">Nucleus</keyword>
<dbReference type="Pfam" id="PF08234">
    <property type="entry name" value="Spindle_Spc25"/>
    <property type="match status" value="1"/>
</dbReference>
<dbReference type="Proteomes" id="UP000190274">
    <property type="component" value="Chromosome H"/>
</dbReference>
<evidence type="ECO:0000256" key="3">
    <source>
        <dbReference type="ARBA" id="ARBA00011562"/>
    </source>
</evidence>
<evidence type="ECO:0000256" key="12">
    <source>
        <dbReference type="SAM" id="MobiDB-lite"/>
    </source>
</evidence>
<keyword evidence="15" id="KW-1185">Reference proteome</keyword>
<accession>A0A1G4JZK4</accession>
<name>A0A1G4JZK4_9SACH</name>
<evidence type="ECO:0000256" key="5">
    <source>
        <dbReference type="ARBA" id="ARBA00022618"/>
    </source>
</evidence>
<dbReference type="CDD" id="cd23784">
    <property type="entry name" value="RWD_Spc25"/>
    <property type="match status" value="1"/>
</dbReference>
<gene>
    <name evidence="14" type="ORF">LADA_0H02014G</name>
</gene>
<dbReference type="Gene3D" id="3.30.457.50">
    <property type="entry name" value="Chromosome segregation protein Spc25"/>
    <property type="match status" value="1"/>
</dbReference>
<evidence type="ECO:0000256" key="4">
    <source>
        <dbReference type="ARBA" id="ARBA00022454"/>
    </source>
</evidence>
<evidence type="ECO:0000256" key="11">
    <source>
        <dbReference type="RuleBase" id="RU367150"/>
    </source>
</evidence>
<keyword evidence="9 11" id="KW-0131">Cell cycle</keyword>
<dbReference type="PANTHER" id="PTHR14281:SF0">
    <property type="entry name" value="KINETOCHORE PROTEIN SPC25"/>
    <property type="match status" value="1"/>
</dbReference>
<keyword evidence="7 11" id="KW-0995">Kinetochore</keyword>
<proteinExistence type="inferred from homology"/>
<reference evidence="14 15" key="1">
    <citation type="submission" date="2016-03" db="EMBL/GenBank/DDBJ databases">
        <authorList>
            <person name="Devillers H."/>
        </authorList>
    </citation>
    <scope>NUCLEOTIDE SEQUENCE [LARGE SCALE GENOMIC DNA]</scope>
    <source>
        <strain evidence="14">CBS 10888</strain>
    </source>
</reference>
<evidence type="ECO:0000256" key="8">
    <source>
        <dbReference type="ARBA" id="ARBA00023054"/>
    </source>
</evidence>
<dbReference type="GO" id="GO:0005634">
    <property type="term" value="C:nucleus"/>
    <property type="evidence" value="ECO:0007669"/>
    <property type="project" value="UniProtKB-SubCell"/>
</dbReference>
<dbReference type="EMBL" id="LT598461">
    <property type="protein sequence ID" value="SCU96647.1"/>
    <property type="molecule type" value="Genomic_DNA"/>
</dbReference>
<keyword evidence="5 11" id="KW-0132">Cell division</keyword>
<protein>
    <recommendedName>
        <fullName evidence="11">Kinetochore protein SPC25</fullName>
    </recommendedName>
</protein>
<dbReference type="InterPro" id="IPR045143">
    <property type="entry name" value="Spc25"/>
</dbReference>
<comment type="subunit">
    <text evidence="3">Component of the NDC80 complex, which consists of NDC80, NUF2, SPC24 and SPC25.</text>
</comment>
<comment type="function">
    <text evidence="1 11">Acts as a component of the essential kinetochore-associated NDC80 complex, which is required for chromosome segregation and spindle checkpoint activity.</text>
</comment>
<feature type="compositionally biased region" description="Basic and acidic residues" evidence="12">
    <location>
        <begin position="49"/>
        <end position="80"/>
    </location>
</feature>
<keyword evidence="4 11" id="KW-0158">Chromosome</keyword>
<dbReference type="GO" id="GO:0051301">
    <property type="term" value="P:cell division"/>
    <property type="evidence" value="ECO:0007669"/>
    <property type="project" value="UniProtKB-UniRule"/>
</dbReference>
<dbReference type="PANTHER" id="PTHR14281">
    <property type="entry name" value="KINETOCHORE PROTEIN SPC25-RELATED"/>
    <property type="match status" value="1"/>
</dbReference>
<dbReference type="GO" id="GO:0007059">
    <property type="term" value="P:chromosome segregation"/>
    <property type="evidence" value="ECO:0007669"/>
    <property type="project" value="InterPro"/>
</dbReference>
<feature type="domain" description="Chromosome segregation protein Spc25 C-terminal" evidence="13">
    <location>
        <begin position="152"/>
        <end position="221"/>
    </location>
</feature>
<dbReference type="OrthoDB" id="4056921at2759"/>
<dbReference type="GO" id="GO:0031262">
    <property type="term" value="C:Ndc80 complex"/>
    <property type="evidence" value="ECO:0007669"/>
    <property type="project" value="InterPro"/>
</dbReference>